<sequence>MAVWSQFQPLCRFPVEGVGEAFCVVLALPNGKGRNTKRGARILRFWFLVRVKNSQ</sequence>
<dbReference type="AlphaFoldDB" id="A0A0E9WKW4"/>
<proteinExistence type="predicted"/>
<accession>A0A0E9WKW4</accession>
<evidence type="ECO:0000313" key="1">
    <source>
        <dbReference type="EMBL" id="JAH90987.1"/>
    </source>
</evidence>
<name>A0A0E9WKW4_ANGAN</name>
<protein>
    <submittedName>
        <fullName evidence="1">Uncharacterized protein</fullName>
    </submittedName>
</protein>
<dbReference type="EMBL" id="GBXM01017590">
    <property type="protein sequence ID" value="JAH90987.1"/>
    <property type="molecule type" value="Transcribed_RNA"/>
</dbReference>
<reference evidence="1" key="1">
    <citation type="submission" date="2014-11" db="EMBL/GenBank/DDBJ databases">
        <authorList>
            <person name="Amaro Gonzalez C."/>
        </authorList>
    </citation>
    <scope>NUCLEOTIDE SEQUENCE</scope>
</reference>
<organism evidence="1">
    <name type="scientific">Anguilla anguilla</name>
    <name type="common">European freshwater eel</name>
    <name type="synonym">Muraena anguilla</name>
    <dbReference type="NCBI Taxonomy" id="7936"/>
    <lineage>
        <taxon>Eukaryota</taxon>
        <taxon>Metazoa</taxon>
        <taxon>Chordata</taxon>
        <taxon>Craniata</taxon>
        <taxon>Vertebrata</taxon>
        <taxon>Euteleostomi</taxon>
        <taxon>Actinopterygii</taxon>
        <taxon>Neopterygii</taxon>
        <taxon>Teleostei</taxon>
        <taxon>Anguilliformes</taxon>
        <taxon>Anguillidae</taxon>
        <taxon>Anguilla</taxon>
    </lineage>
</organism>
<reference evidence="1" key="2">
    <citation type="journal article" date="2015" name="Fish Shellfish Immunol.">
        <title>Early steps in the European eel (Anguilla anguilla)-Vibrio vulnificus interaction in the gills: Role of the RtxA13 toxin.</title>
        <authorList>
            <person name="Callol A."/>
            <person name="Pajuelo D."/>
            <person name="Ebbesson L."/>
            <person name="Teles M."/>
            <person name="MacKenzie S."/>
            <person name="Amaro C."/>
        </authorList>
    </citation>
    <scope>NUCLEOTIDE SEQUENCE</scope>
</reference>